<sequence length="224" mass="24352">MSGDLSCLGSGLTLVSQRGRANKQPTRSKNQSLPQPQWTILMGGLAALCLLLMFPVSSSQNPFQLEQELSVHQGPAAPPPNVRELLIRDDSPHLNAQQTYAQDDKDNAKIFLFIAASVGTFALMVAVYCIYNKFYTKQQYLHAQLNDDPDSDTLDPPVFFHASADSSAACLQKSGYGSLSDTPSIISVPPSLSPHPSAMPFPPLFLSSRSLRTISAQDLEKNCI</sequence>
<dbReference type="InParanoid" id="A0A2I4CPC7"/>
<name>A0A2I4CPC7_AUSLI</name>
<keyword evidence="1" id="KW-0472">Membrane</keyword>
<protein>
    <submittedName>
        <fullName evidence="3">Uncharacterized protein LOC106530700</fullName>
    </submittedName>
</protein>
<dbReference type="Proteomes" id="UP000192220">
    <property type="component" value="Unplaced"/>
</dbReference>
<evidence type="ECO:0000313" key="2">
    <source>
        <dbReference type="Proteomes" id="UP000192220"/>
    </source>
</evidence>
<keyword evidence="1" id="KW-1133">Transmembrane helix</keyword>
<keyword evidence="1" id="KW-0812">Transmembrane</keyword>
<dbReference type="AlphaFoldDB" id="A0A2I4CPC7"/>
<dbReference type="RefSeq" id="XP_013881829.1">
    <property type="nucleotide sequence ID" value="XM_014026375.1"/>
</dbReference>
<dbReference type="KEGG" id="alim:106530700"/>
<proteinExistence type="predicted"/>
<evidence type="ECO:0000313" key="3">
    <source>
        <dbReference type="RefSeq" id="XP_013881829.1"/>
    </source>
</evidence>
<keyword evidence="2" id="KW-1185">Reference proteome</keyword>
<evidence type="ECO:0000256" key="1">
    <source>
        <dbReference type="SAM" id="Phobius"/>
    </source>
</evidence>
<dbReference type="OrthoDB" id="8930022at2759"/>
<feature type="transmembrane region" description="Helical" evidence="1">
    <location>
        <begin position="110"/>
        <end position="131"/>
    </location>
</feature>
<dbReference type="GeneID" id="106530700"/>
<accession>A0A2I4CPC7</accession>
<gene>
    <name evidence="3" type="primary">LOC106530700</name>
</gene>
<reference evidence="3" key="1">
    <citation type="submission" date="2025-08" db="UniProtKB">
        <authorList>
            <consortium name="RefSeq"/>
        </authorList>
    </citation>
    <scope>IDENTIFICATION</scope>
    <source>
        <strain evidence="3">Quisiro</strain>
        <tissue evidence="3">Liver</tissue>
    </source>
</reference>
<feature type="transmembrane region" description="Helical" evidence="1">
    <location>
        <begin position="38"/>
        <end position="56"/>
    </location>
</feature>
<organism evidence="2 3">
    <name type="scientific">Austrofundulus limnaeus</name>
    <name type="common">Annual killifish</name>
    <dbReference type="NCBI Taxonomy" id="52670"/>
    <lineage>
        <taxon>Eukaryota</taxon>
        <taxon>Metazoa</taxon>
        <taxon>Chordata</taxon>
        <taxon>Craniata</taxon>
        <taxon>Vertebrata</taxon>
        <taxon>Euteleostomi</taxon>
        <taxon>Actinopterygii</taxon>
        <taxon>Neopterygii</taxon>
        <taxon>Teleostei</taxon>
        <taxon>Neoteleostei</taxon>
        <taxon>Acanthomorphata</taxon>
        <taxon>Ovalentaria</taxon>
        <taxon>Atherinomorphae</taxon>
        <taxon>Cyprinodontiformes</taxon>
        <taxon>Rivulidae</taxon>
        <taxon>Austrofundulus</taxon>
    </lineage>
</organism>